<organism evidence="1 2">
    <name type="scientific">Azotobacter vinelandii (strain DJ / ATCC BAA-1303)</name>
    <dbReference type="NCBI Taxonomy" id="322710"/>
    <lineage>
        <taxon>Bacteria</taxon>
        <taxon>Pseudomonadati</taxon>
        <taxon>Pseudomonadota</taxon>
        <taxon>Gammaproteobacteria</taxon>
        <taxon>Pseudomonadales</taxon>
        <taxon>Pseudomonadaceae</taxon>
        <taxon>Azotobacter</taxon>
    </lineage>
</organism>
<dbReference type="EnsemblBacteria" id="ACO80069">
    <property type="protein sequence ID" value="ACO80069"/>
    <property type="gene ID" value="Avin_39290"/>
</dbReference>
<name>C1DSX6_AZOVD</name>
<dbReference type="Proteomes" id="UP000002424">
    <property type="component" value="Chromosome"/>
</dbReference>
<keyword evidence="2" id="KW-1185">Reference proteome</keyword>
<reference evidence="1 2" key="1">
    <citation type="journal article" date="2009" name="J. Bacteriol.">
        <title>Genome sequence of Azotobacter vinelandii, an obligate aerobe specialized to support diverse anaerobic metabolic processes.</title>
        <authorList>
            <person name="Setubal J.C."/>
            <person name="dos Santos P."/>
            <person name="Goldman B.S."/>
            <person name="Ertesvag H."/>
            <person name="Espin G."/>
            <person name="Rubio L.M."/>
            <person name="Valla S."/>
            <person name="Almeida N.F."/>
            <person name="Balasubramanian D."/>
            <person name="Cromes L."/>
            <person name="Curatti L."/>
            <person name="Du Z."/>
            <person name="Godsy E."/>
            <person name="Goodner B."/>
            <person name="Hellner-Burris K."/>
            <person name="Hernandez J.A."/>
            <person name="Houmiel K."/>
            <person name="Imperial J."/>
            <person name="Kennedy C."/>
            <person name="Larson T.J."/>
            <person name="Latreille P."/>
            <person name="Ligon L.S."/>
            <person name="Lu J."/>
            <person name="Maerk M."/>
            <person name="Miller N.M."/>
            <person name="Norton S."/>
            <person name="O'Carroll I.P."/>
            <person name="Paulsen I."/>
            <person name="Raulfs E.C."/>
            <person name="Roemer R."/>
            <person name="Rosser J."/>
            <person name="Segura D."/>
            <person name="Slater S."/>
            <person name="Stricklin S.L."/>
            <person name="Studholme D.J."/>
            <person name="Sun J."/>
            <person name="Viana C.J."/>
            <person name="Wallin E."/>
            <person name="Wang B."/>
            <person name="Wheeler C."/>
            <person name="Zhu H."/>
            <person name="Dean D.R."/>
            <person name="Dixon R."/>
            <person name="Wood D."/>
        </authorList>
    </citation>
    <scope>NUCLEOTIDE SEQUENCE [LARGE SCALE GENOMIC DNA]</scope>
    <source>
        <strain evidence="2">DJ / ATCC BAA-1303</strain>
    </source>
</reference>
<dbReference type="STRING" id="322710.Avin_39290"/>
<evidence type="ECO:0000313" key="2">
    <source>
        <dbReference type="Proteomes" id="UP000002424"/>
    </source>
</evidence>
<dbReference type="HOGENOM" id="CLU_3058127_0_0_6"/>
<dbReference type="EMBL" id="CP001157">
    <property type="protein sequence ID" value="ACO80069.1"/>
    <property type="molecule type" value="Genomic_DNA"/>
</dbReference>
<protein>
    <submittedName>
        <fullName evidence="1">Uncharacterized protein</fullName>
    </submittedName>
</protein>
<dbReference type="KEGG" id="avn:Avin_39290"/>
<accession>C1DSX6</accession>
<dbReference type="AlphaFoldDB" id="C1DSX6"/>
<evidence type="ECO:0000313" key="1">
    <source>
        <dbReference type="EMBL" id="ACO80069.1"/>
    </source>
</evidence>
<gene>
    <name evidence="1" type="ordered locus">Avin_39290</name>
</gene>
<proteinExistence type="predicted"/>
<sequence length="53" mass="5955">MLFVGFSVVRVKFATFWAGLCTPGSAVYLVHLLAARWRQVCCSEGRSETIRSF</sequence>